<feature type="compositionally biased region" description="Polar residues" evidence="2">
    <location>
        <begin position="229"/>
        <end position="241"/>
    </location>
</feature>
<dbReference type="PROSITE" id="PS50008">
    <property type="entry name" value="PIPLC_Y_DOMAIN"/>
    <property type="match status" value="1"/>
</dbReference>
<dbReference type="InterPro" id="IPR001711">
    <property type="entry name" value="PLipase_C_Pinositol-sp_Y"/>
</dbReference>
<keyword evidence="1" id="KW-0443">Lipid metabolism</keyword>
<feature type="region of interest" description="Disordered" evidence="2">
    <location>
        <begin position="381"/>
        <end position="455"/>
    </location>
</feature>
<dbReference type="GO" id="GO:0016042">
    <property type="term" value="P:lipid catabolic process"/>
    <property type="evidence" value="ECO:0007669"/>
    <property type="project" value="UniProtKB-KW"/>
</dbReference>
<dbReference type="RefSeq" id="XP_016589129.1">
    <property type="nucleotide sequence ID" value="XM_016729119.1"/>
</dbReference>
<dbReference type="OrthoDB" id="269822at2759"/>
<dbReference type="Gene3D" id="3.20.20.190">
    <property type="entry name" value="Phosphatidylinositol (PI) phosphodiesterase"/>
    <property type="match status" value="2"/>
</dbReference>
<feature type="compositionally biased region" description="Low complexity" evidence="2">
    <location>
        <begin position="33"/>
        <end position="50"/>
    </location>
</feature>
<comment type="caution">
    <text evidence="4">The sequence shown here is derived from an EMBL/GenBank/DDBJ whole genome shotgun (WGS) entry which is preliminary data.</text>
</comment>
<keyword evidence="1" id="KW-0442">Lipid degradation</keyword>
<organism evidence="4 5">
    <name type="scientific">Sporothrix schenckii 1099-18</name>
    <dbReference type="NCBI Taxonomy" id="1397361"/>
    <lineage>
        <taxon>Eukaryota</taxon>
        <taxon>Fungi</taxon>
        <taxon>Dikarya</taxon>
        <taxon>Ascomycota</taxon>
        <taxon>Pezizomycotina</taxon>
        <taxon>Sordariomycetes</taxon>
        <taxon>Sordariomycetidae</taxon>
        <taxon>Ophiostomatales</taxon>
        <taxon>Ophiostomataceae</taxon>
        <taxon>Sporothrix</taxon>
    </lineage>
</organism>
<dbReference type="GO" id="GO:0051209">
    <property type="term" value="P:release of sequestered calcium ion into cytosol"/>
    <property type="evidence" value="ECO:0007669"/>
    <property type="project" value="TreeGrafter"/>
</dbReference>
<dbReference type="Proteomes" id="UP000033710">
    <property type="component" value="Unassembled WGS sequence"/>
</dbReference>
<dbReference type="AlphaFoldDB" id="A0A0F2M9U6"/>
<feature type="compositionally biased region" description="Low complexity" evidence="2">
    <location>
        <begin position="8"/>
        <end position="25"/>
    </location>
</feature>
<dbReference type="Pfam" id="PF00387">
    <property type="entry name" value="PI-PLC-Y"/>
    <property type="match status" value="1"/>
</dbReference>
<reference evidence="4 5" key="2">
    <citation type="journal article" date="2015" name="Eukaryot. Cell">
        <title>Asexual propagation of a virulent clone complex in a human and feline outbreak of sporotrichosis.</title>
        <authorList>
            <person name="Teixeira Mde M."/>
            <person name="Rodrigues A.M."/>
            <person name="Tsui C.K."/>
            <person name="de Almeida L.G."/>
            <person name="Van Diepeningen A.D."/>
            <person name="van den Ende B.G."/>
            <person name="Fernandes G.F."/>
            <person name="Kano R."/>
            <person name="Hamelin R.C."/>
            <person name="Lopes-Bezerra L.M."/>
            <person name="Vasconcelos A.T."/>
            <person name="de Hoog S."/>
            <person name="de Camargo Z.P."/>
            <person name="Felipe M.S."/>
        </authorList>
    </citation>
    <scope>NUCLEOTIDE SEQUENCE [LARGE SCALE GENOMIC DNA]</scope>
    <source>
        <strain evidence="4 5">1099-18</strain>
    </source>
</reference>
<feature type="compositionally biased region" description="Low complexity" evidence="2">
    <location>
        <begin position="381"/>
        <end position="395"/>
    </location>
</feature>
<dbReference type="GeneID" id="27664396"/>
<feature type="region of interest" description="Disordered" evidence="2">
    <location>
        <begin position="671"/>
        <end position="718"/>
    </location>
</feature>
<feature type="compositionally biased region" description="Basic and acidic residues" evidence="2">
    <location>
        <begin position="671"/>
        <end position="680"/>
    </location>
</feature>
<dbReference type="PRINTS" id="PR00390">
    <property type="entry name" value="PHPHLIPASEC"/>
</dbReference>
<dbReference type="InterPro" id="IPR017946">
    <property type="entry name" value="PLC-like_Pdiesterase_TIM-brl"/>
</dbReference>
<reference evidence="4 5" key="1">
    <citation type="journal article" date="2014" name="BMC Genomics">
        <title>Comparative genomics of the major fungal agents of human and animal Sporotrichosis: Sporothrix schenckii and Sporothrix brasiliensis.</title>
        <authorList>
            <person name="Teixeira M.M."/>
            <person name="de Almeida L.G."/>
            <person name="Kubitschek-Barreira P."/>
            <person name="Alves F.L."/>
            <person name="Kioshima E.S."/>
            <person name="Abadio A.K."/>
            <person name="Fernandes L."/>
            <person name="Derengowski L.S."/>
            <person name="Ferreira K.S."/>
            <person name="Souza R.C."/>
            <person name="Ruiz J.C."/>
            <person name="de Andrade N.C."/>
            <person name="Paes H.C."/>
            <person name="Nicola A.M."/>
            <person name="Albuquerque P."/>
            <person name="Gerber A.L."/>
            <person name="Martins V.P."/>
            <person name="Peconick L.D."/>
            <person name="Neto A.V."/>
            <person name="Chaucanez C.B."/>
            <person name="Silva P.A."/>
            <person name="Cunha O.L."/>
            <person name="de Oliveira F.F."/>
            <person name="dos Santos T.C."/>
            <person name="Barros A.L."/>
            <person name="Soares M.A."/>
            <person name="de Oliveira L.M."/>
            <person name="Marini M.M."/>
            <person name="Villalobos-Duno H."/>
            <person name="Cunha M.M."/>
            <person name="de Hoog S."/>
            <person name="da Silveira J.F."/>
            <person name="Henrissat B."/>
            <person name="Nino-Vega G.A."/>
            <person name="Cisalpino P.S."/>
            <person name="Mora-Montes H.M."/>
            <person name="Almeida S.R."/>
            <person name="Stajich J.E."/>
            <person name="Lopes-Bezerra L.M."/>
            <person name="Vasconcelos A.T."/>
            <person name="Felipe M.S."/>
        </authorList>
    </citation>
    <scope>NUCLEOTIDE SEQUENCE [LARGE SCALE GENOMIC DNA]</scope>
    <source>
        <strain evidence="4 5">1099-18</strain>
    </source>
</reference>
<dbReference type="InterPro" id="IPR035892">
    <property type="entry name" value="C2_domain_sf"/>
</dbReference>
<keyword evidence="1" id="KW-0378">Hydrolase</keyword>
<dbReference type="SUPFAM" id="SSF49562">
    <property type="entry name" value="C2 domain (Calcium/lipid-binding domain, CaLB)"/>
    <property type="match status" value="1"/>
</dbReference>
<protein>
    <recommendedName>
        <fullName evidence="1">Phosphoinositide phospholipase C</fullName>
        <ecNumber evidence="1">3.1.4.11</ecNumber>
    </recommendedName>
</protein>
<dbReference type="InterPro" id="IPR000909">
    <property type="entry name" value="PLipase_C_PInositol-sp_X_dom"/>
</dbReference>
<accession>A0A0F2M9U6</accession>
<dbReference type="KEGG" id="ssck:SPSK_02246"/>
<dbReference type="VEuPathDB" id="FungiDB:SPSK_02246"/>
<feature type="compositionally biased region" description="Polar residues" evidence="2">
    <location>
        <begin position="396"/>
        <end position="406"/>
    </location>
</feature>
<dbReference type="SUPFAM" id="SSF51695">
    <property type="entry name" value="PLC-like phosphodiesterases"/>
    <property type="match status" value="1"/>
</dbReference>
<feature type="compositionally biased region" description="Low complexity" evidence="2">
    <location>
        <begin position="268"/>
        <end position="281"/>
    </location>
</feature>
<evidence type="ECO:0000313" key="4">
    <source>
        <dbReference type="EMBL" id="KJR86453.1"/>
    </source>
</evidence>
<dbReference type="InterPro" id="IPR001192">
    <property type="entry name" value="PI-PLC_fam"/>
</dbReference>
<feature type="compositionally biased region" description="Basic and acidic residues" evidence="2">
    <location>
        <begin position="213"/>
        <end position="227"/>
    </location>
</feature>
<feature type="compositionally biased region" description="Basic and acidic residues" evidence="2">
    <location>
        <begin position="244"/>
        <end position="258"/>
    </location>
</feature>
<evidence type="ECO:0000256" key="1">
    <source>
        <dbReference type="RuleBase" id="RU361133"/>
    </source>
</evidence>
<evidence type="ECO:0000256" key="2">
    <source>
        <dbReference type="SAM" id="MobiDB-lite"/>
    </source>
</evidence>
<dbReference type="SMART" id="SM00149">
    <property type="entry name" value="PLCYc"/>
    <property type="match status" value="1"/>
</dbReference>
<dbReference type="Pfam" id="PF00388">
    <property type="entry name" value="PI-PLC-X"/>
    <property type="match status" value="1"/>
</dbReference>
<dbReference type="SMART" id="SM00148">
    <property type="entry name" value="PLCXc"/>
    <property type="match status" value="1"/>
</dbReference>
<feature type="domain" description="PI-PLC Y-box" evidence="3">
    <location>
        <begin position="467"/>
        <end position="580"/>
    </location>
</feature>
<dbReference type="PROSITE" id="PS50007">
    <property type="entry name" value="PIPLC_X_DOMAIN"/>
    <property type="match status" value="1"/>
</dbReference>
<feature type="compositionally biased region" description="Acidic residues" evidence="2">
    <location>
        <begin position="180"/>
        <end position="201"/>
    </location>
</feature>
<dbReference type="GO" id="GO:0004435">
    <property type="term" value="F:phosphatidylinositol-4,5-bisphosphate phospholipase C activity"/>
    <property type="evidence" value="ECO:0007669"/>
    <property type="project" value="UniProtKB-EC"/>
</dbReference>
<sequence length="826" mass="87423">MAQPPTESAVPPTAATGPTTAVPVPAQAPAPAPSASASATSTTTSTAATSPETVLDASLMSHLSRIFALHADKNDNQWHADQVATFLTHVQGESLAQGNAPPALDFHGFLRYITSEAADIVAPVPVQDIDSYPLSSYFINSSHNTYLTGNQLYSDASTAAYRHVLERGCRCIEIDVWDGDDDDIDDDDAEDTSASSSDEESGAAPAKQTKQASRKDMMKRYKAKAKETLPTSLTERLSRSTLGRRLEHYVEKKIEGKPKPKPKPKPTPAVAAGNPAASGAVDSMAPVEPRVLHGHTLTREVSFRDVCVTIREYGFATTDTPLIVSLEVHCTAGQQDVMVQIMEQEWKGLLLERGKNPAASLPSPGSLRNKILIKVKYIPAGGASSPSSPRGSTPSNASLGTGTGTSADPGLSSKLANIATETSTVESPPSGIPTGGTPTGRTPAPGTPGGTASGVAAKKPSKIIQALSQLGVYTQGVSFKSLSQPEAYMPTHVFSLSEKSLMEVHAKHGPALFSHNRRFLMRAYPSGLRIGSSNLDPARFWRKGVQIVALNWQNCDEGMMLNEAMFLGTGGYVLKPEGYRGDKLGTPAPPPPAVDTTFQPPPTHSTVVPPPVAPKLLDLSITVLAAQGLALPRKTASRDGSVSSDVDSNKVMSPTTSTRTLRPFVKVALHVDDHPERPDAPDGGGAGGDDAEEDEGGEYKAKTPVFRETASGGGGRNPDFNGVVLRFANVPMAALLPAATTAEEHRRAQEAKTTAEVSASTAATLSFVRFLVKDTGGTMHRDVLLGWASVRLDRLRPGYRLVHLRDPVHGRRNGAAVLVKIEKTIS</sequence>
<dbReference type="CDD" id="cd00275">
    <property type="entry name" value="C2_PLC_like"/>
    <property type="match status" value="1"/>
</dbReference>
<dbReference type="GO" id="GO:0048015">
    <property type="term" value="P:phosphatidylinositol-mediated signaling"/>
    <property type="evidence" value="ECO:0007669"/>
    <property type="project" value="TreeGrafter"/>
</dbReference>
<comment type="catalytic activity">
    <reaction evidence="1">
        <text>a 1,2-diacyl-sn-glycero-3-phospho-(1D-myo-inositol-4,5-bisphosphate) + H2O = 1D-myo-inositol 1,4,5-trisphosphate + a 1,2-diacyl-sn-glycerol + H(+)</text>
        <dbReference type="Rhea" id="RHEA:33179"/>
        <dbReference type="ChEBI" id="CHEBI:15377"/>
        <dbReference type="ChEBI" id="CHEBI:15378"/>
        <dbReference type="ChEBI" id="CHEBI:17815"/>
        <dbReference type="ChEBI" id="CHEBI:58456"/>
        <dbReference type="ChEBI" id="CHEBI:203600"/>
        <dbReference type="EC" id="3.1.4.11"/>
    </reaction>
</comment>
<dbReference type="Pfam" id="PF23617">
    <property type="entry name" value="EF-hand_15"/>
    <property type="match status" value="1"/>
</dbReference>
<dbReference type="EC" id="3.1.4.11" evidence="1"/>
<dbReference type="EMBL" id="AXCR01000006">
    <property type="protein sequence ID" value="KJR86453.1"/>
    <property type="molecule type" value="Genomic_DNA"/>
</dbReference>
<dbReference type="FunFam" id="3.20.20.190:FF:000060">
    <property type="entry name" value="Phosphoinositide phospholipase C"/>
    <property type="match status" value="1"/>
</dbReference>
<dbReference type="InterPro" id="IPR056584">
    <property type="entry name" value="EF-hand_15"/>
</dbReference>
<gene>
    <name evidence="4" type="ORF">SPSK_02246</name>
</gene>
<feature type="region of interest" description="Disordered" evidence="2">
    <location>
        <begin position="632"/>
        <end position="657"/>
    </location>
</feature>
<evidence type="ECO:0000313" key="5">
    <source>
        <dbReference type="Proteomes" id="UP000033710"/>
    </source>
</evidence>
<feature type="region of interest" description="Disordered" evidence="2">
    <location>
        <begin position="180"/>
        <end position="281"/>
    </location>
</feature>
<name>A0A0F2M9U6_SPOSC</name>
<dbReference type="Gene3D" id="2.60.40.150">
    <property type="entry name" value="C2 domain"/>
    <property type="match status" value="1"/>
</dbReference>
<proteinExistence type="predicted"/>
<dbReference type="PANTHER" id="PTHR10336">
    <property type="entry name" value="PHOSPHOINOSITIDE-SPECIFIC PHOSPHOLIPASE C FAMILY PROTEIN"/>
    <property type="match status" value="1"/>
</dbReference>
<evidence type="ECO:0000259" key="3">
    <source>
        <dbReference type="PROSITE" id="PS50008"/>
    </source>
</evidence>
<dbReference type="PANTHER" id="PTHR10336:SF82">
    <property type="entry name" value="PHOSPHOINOSITIDE PHOSPHOLIPASE C"/>
    <property type="match status" value="1"/>
</dbReference>
<feature type="region of interest" description="Disordered" evidence="2">
    <location>
        <begin position="1"/>
        <end position="50"/>
    </location>
</feature>
<feature type="compositionally biased region" description="Low complexity" evidence="2">
    <location>
        <begin position="638"/>
        <end position="653"/>
    </location>
</feature>